<dbReference type="Pfam" id="PF13409">
    <property type="entry name" value="GST_N_2"/>
    <property type="match status" value="1"/>
</dbReference>
<protein>
    <recommendedName>
        <fullName evidence="4">GST N-terminal domain-containing protein</fullName>
    </recommendedName>
</protein>
<evidence type="ECO:0008006" key="4">
    <source>
        <dbReference type="Google" id="ProtNLM"/>
    </source>
</evidence>
<name>A0A382D267_9ZZZZ</name>
<feature type="domain" description="GST C-terminal" evidence="2">
    <location>
        <begin position="86"/>
        <end position="218"/>
    </location>
</feature>
<dbReference type="Gene3D" id="3.40.30.10">
    <property type="entry name" value="Glutaredoxin"/>
    <property type="match status" value="1"/>
</dbReference>
<feature type="domain" description="GST N-terminal" evidence="1">
    <location>
        <begin position="1"/>
        <end position="83"/>
    </location>
</feature>
<dbReference type="InterPro" id="IPR040079">
    <property type="entry name" value="Glutathione_S-Trfase"/>
</dbReference>
<dbReference type="SFLD" id="SFLDS00019">
    <property type="entry name" value="Glutathione_Transferase_(cytos"/>
    <property type="match status" value="1"/>
</dbReference>
<dbReference type="InterPro" id="IPR004046">
    <property type="entry name" value="GST_C"/>
</dbReference>
<dbReference type="InterPro" id="IPR010987">
    <property type="entry name" value="Glutathione-S-Trfase_C-like"/>
</dbReference>
<dbReference type="SUPFAM" id="SSF52833">
    <property type="entry name" value="Thioredoxin-like"/>
    <property type="match status" value="1"/>
</dbReference>
<dbReference type="EMBL" id="UINC01037126">
    <property type="protein sequence ID" value="SVB32154.1"/>
    <property type="molecule type" value="Genomic_DNA"/>
</dbReference>
<dbReference type="InterPro" id="IPR036249">
    <property type="entry name" value="Thioredoxin-like_sf"/>
</dbReference>
<dbReference type="PROSITE" id="PS50405">
    <property type="entry name" value="GST_CTER"/>
    <property type="match status" value="1"/>
</dbReference>
<dbReference type="PANTHER" id="PTHR44051">
    <property type="entry name" value="GLUTATHIONE S-TRANSFERASE-RELATED"/>
    <property type="match status" value="1"/>
</dbReference>
<dbReference type="SFLD" id="SFLDG00358">
    <property type="entry name" value="Main_(cytGST)"/>
    <property type="match status" value="1"/>
</dbReference>
<reference evidence="3" key="1">
    <citation type="submission" date="2018-05" db="EMBL/GenBank/DDBJ databases">
        <authorList>
            <person name="Lanie J.A."/>
            <person name="Ng W.-L."/>
            <person name="Kazmierczak K.M."/>
            <person name="Andrzejewski T.M."/>
            <person name="Davidsen T.M."/>
            <person name="Wayne K.J."/>
            <person name="Tettelin H."/>
            <person name="Glass J.I."/>
            <person name="Rusch D."/>
            <person name="Podicherti R."/>
            <person name="Tsui H.-C.T."/>
            <person name="Winkler M.E."/>
        </authorList>
    </citation>
    <scope>NUCLEOTIDE SEQUENCE</scope>
</reference>
<dbReference type="CDD" id="cd03048">
    <property type="entry name" value="GST_N_Ure2p_like"/>
    <property type="match status" value="1"/>
</dbReference>
<dbReference type="Gene3D" id="1.20.1050.10">
    <property type="match status" value="1"/>
</dbReference>
<evidence type="ECO:0000259" key="2">
    <source>
        <dbReference type="PROSITE" id="PS50405"/>
    </source>
</evidence>
<dbReference type="AlphaFoldDB" id="A0A382D267"/>
<dbReference type="PANTHER" id="PTHR44051:SF22">
    <property type="entry name" value="DISULFIDE-BOND OXIDOREDUCTASE YGHU"/>
    <property type="match status" value="1"/>
</dbReference>
<evidence type="ECO:0000259" key="1">
    <source>
        <dbReference type="PROSITE" id="PS50404"/>
    </source>
</evidence>
<dbReference type="Pfam" id="PF00043">
    <property type="entry name" value="GST_C"/>
    <property type="match status" value="1"/>
</dbReference>
<accession>A0A382D267</accession>
<evidence type="ECO:0000313" key="3">
    <source>
        <dbReference type="EMBL" id="SVB32154.1"/>
    </source>
</evidence>
<gene>
    <name evidence="3" type="ORF">METZ01_LOCUS185008</name>
</gene>
<organism evidence="3">
    <name type="scientific">marine metagenome</name>
    <dbReference type="NCBI Taxonomy" id="408172"/>
    <lineage>
        <taxon>unclassified sequences</taxon>
        <taxon>metagenomes</taxon>
        <taxon>ecological metagenomes</taxon>
    </lineage>
</organism>
<dbReference type="InterPro" id="IPR004045">
    <property type="entry name" value="Glutathione_S-Trfase_N"/>
</dbReference>
<proteinExistence type="predicted"/>
<dbReference type="SFLD" id="SFLDG01151">
    <property type="entry name" value="Main.2:_Nu-like"/>
    <property type="match status" value="1"/>
</dbReference>
<dbReference type="SUPFAM" id="SSF47616">
    <property type="entry name" value="GST C-terminal domain-like"/>
    <property type="match status" value="1"/>
</dbReference>
<sequence length="228" mass="26098">MIELYTSPTPNGYKTSVALEELEIPYNVHFVNLMSGDQKKPEFLKLNPNGRIPVIVDTDNDNFAIMESGAQLIYLAEKAGKLLPTEEKARSKVIQWLMFQMGGIGPMMGQANVFFRYWPGDPIQPAIDRYQNEGRRLFEVLETRLKNNEYLADDFSIADIANWCWVRTHRWSGIKTDGLDGLQIWLKMMEERPACKRGVAVPVDILELMKNKKSENELKNTGSTIIQK</sequence>
<dbReference type="InterPro" id="IPR036282">
    <property type="entry name" value="Glutathione-S-Trfase_C_sf"/>
</dbReference>
<dbReference type="PROSITE" id="PS50404">
    <property type="entry name" value="GST_NTER"/>
    <property type="match status" value="1"/>
</dbReference>